<organism evidence="1 2">
    <name type="scientific">Lophiostoma macrostomum CBS 122681</name>
    <dbReference type="NCBI Taxonomy" id="1314788"/>
    <lineage>
        <taxon>Eukaryota</taxon>
        <taxon>Fungi</taxon>
        <taxon>Dikarya</taxon>
        <taxon>Ascomycota</taxon>
        <taxon>Pezizomycotina</taxon>
        <taxon>Dothideomycetes</taxon>
        <taxon>Pleosporomycetidae</taxon>
        <taxon>Pleosporales</taxon>
        <taxon>Lophiostomataceae</taxon>
        <taxon>Lophiostoma</taxon>
    </lineage>
</organism>
<dbReference type="EMBL" id="MU004427">
    <property type="protein sequence ID" value="KAF2651378.1"/>
    <property type="molecule type" value="Genomic_DNA"/>
</dbReference>
<evidence type="ECO:0000313" key="1">
    <source>
        <dbReference type="EMBL" id="KAF2651378.1"/>
    </source>
</evidence>
<evidence type="ECO:0000313" key="2">
    <source>
        <dbReference type="Proteomes" id="UP000799324"/>
    </source>
</evidence>
<keyword evidence="2" id="KW-1185">Reference proteome</keyword>
<reference evidence="1" key="1">
    <citation type="journal article" date="2020" name="Stud. Mycol.">
        <title>101 Dothideomycetes genomes: a test case for predicting lifestyles and emergence of pathogens.</title>
        <authorList>
            <person name="Haridas S."/>
            <person name="Albert R."/>
            <person name="Binder M."/>
            <person name="Bloem J."/>
            <person name="Labutti K."/>
            <person name="Salamov A."/>
            <person name="Andreopoulos B."/>
            <person name="Baker S."/>
            <person name="Barry K."/>
            <person name="Bills G."/>
            <person name="Bluhm B."/>
            <person name="Cannon C."/>
            <person name="Castanera R."/>
            <person name="Culley D."/>
            <person name="Daum C."/>
            <person name="Ezra D."/>
            <person name="Gonzalez J."/>
            <person name="Henrissat B."/>
            <person name="Kuo A."/>
            <person name="Liang C."/>
            <person name="Lipzen A."/>
            <person name="Lutzoni F."/>
            <person name="Magnuson J."/>
            <person name="Mondo S."/>
            <person name="Nolan M."/>
            <person name="Ohm R."/>
            <person name="Pangilinan J."/>
            <person name="Park H.-J."/>
            <person name="Ramirez L."/>
            <person name="Alfaro M."/>
            <person name="Sun H."/>
            <person name="Tritt A."/>
            <person name="Yoshinaga Y."/>
            <person name="Zwiers L.-H."/>
            <person name="Turgeon B."/>
            <person name="Goodwin S."/>
            <person name="Spatafora J."/>
            <person name="Crous P."/>
            <person name="Grigoriev I."/>
        </authorList>
    </citation>
    <scope>NUCLEOTIDE SEQUENCE</scope>
    <source>
        <strain evidence="1">CBS 122681</strain>
    </source>
</reference>
<accession>A0A6A6SY09</accession>
<gene>
    <name evidence="1" type="ORF">K491DRAFT_781890</name>
</gene>
<dbReference type="OrthoDB" id="62952at2759"/>
<protein>
    <submittedName>
        <fullName evidence="1">Uncharacterized protein</fullName>
    </submittedName>
</protein>
<dbReference type="AlphaFoldDB" id="A0A6A6SY09"/>
<name>A0A6A6SY09_9PLEO</name>
<proteinExistence type="predicted"/>
<sequence>MQQTHPRTERELGGDIVWRRGCTRLLSVCQQIHDECVDMIYGSNTFVLHITFDSIKFRYQWMVANTNITPNGTKDFLDYFSQRNLLRIKNYVVNVEHVDDYTGMIKYNCGGRGLTVGIRAQVQQLVELLGLVKGLRRVRVHLIDGAISRVRFPSGRVHRVQDEKNFESSQMVLEPFRCLYDVRWVEITGVSEEYKEDLEASMMTSMVG</sequence>
<dbReference type="Proteomes" id="UP000799324">
    <property type="component" value="Unassembled WGS sequence"/>
</dbReference>